<dbReference type="Gene3D" id="3.30.2450.20">
    <property type="match status" value="1"/>
</dbReference>
<dbReference type="Pfam" id="PF18228">
    <property type="entry name" value="CdiI_N"/>
    <property type="match status" value="1"/>
</dbReference>
<reference evidence="2 3" key="1">
    <citation type="submission" date="2021-03" db="EMBL/GenBank/DDBJ databases">
        <title>Tenobrionicola molitorae gen. nov., sp. nov. and Tenobrionicola larvae sp. nov., isolated from larvae of the mealworm Tenobrio molitor L., a proposal to transfer Erwinia teleogrylli Liu et al. 2016 to a new genus Entomohabitans as Entomohabitans teleogrylli comb. nov.</title>
        <authorList>
            <person name="Lee S.D."/>
            <person name="Yang H.L."/>
            <person name="Kim I.S."/>
        </authorList>
    </citation>
    <scope>NUCLEOTIDE SEQUENCE [LARGE SCALE GENOMIC DNA]</scope>
    <source>
        <strain evidence="2 3">YMB-R21</strain>
    </source>
</reference>
<evidence type="ECO:0000313" key="3">
    <source>
        <dbReference type="Proteomes" id="UP000746420"/>
    </source>
</evidence>
<feature type="domain" description="CdiI C-terminal" evidence="1">
    <location>
        <begin position="36"/>
        <end position="139"/>
    </location>
</feature>
<dbReference type="AlphaFoldDB" id="A0A949Q6Z4"/>
<sequence>MFGIFTENKSFKSEFNETVLPASIIIGEFKEGMLIPVDYWSIKQYYASWLSSLKKGIYGKNNATLVVSMYSPKVANFLFSWVLYFRQENVIVQNKIIFLDEIKNFSIDKINEYTSEYEAYSEGEKVSEWYTTIDEIKEFMIYLESKMT</sequence>
<organism evidence="2 3">
    <name type="scientific">Tenebrionicola larvae</name>
    <dbReference type="NCBI Taxonomy" id="2815733"/>
    <lineage>
        <taxon>Bacteria</taxon>
        <taxon>Pseudomonadati</taxon>
        <taxon>Pseudomonadota</taxon>
        <taxon>Gammaproteobacteria</taxon>
        <taxon>Enterobacterales</taxon>
        <taxon>Enterobacteriaceae</taxon>
        <taxon>Tenebrionibacter/Tenebrionicola group</taxon>
        <taxon>Tenebrionicola</taxon>
    </lineage>
</organism>
<dbReference type="RefSeq" id="WP_249938812.1">
    <property type="nucleotide sequence ID" value="NZ_JAGFEW010000007.1"/>
</dbReference>
<proteinExistence type="predicted"/>
<keyword evidence="3" id="KW-1185">Reference proteome</keyword>
<name>A0A949Q6Z4_9ENTR</name>
<dbReference type="CDD" id="cd20699">
    <property type="entry name" value="CdiI_ECL-like"/>
    <property type="match status" value="1"/>
</dbReference>
<dbReference type="EMBL" id="JAGFEW010000007">
    <property type="protein sequence ID" value="MBV5095108.1"/>
    <property type="molecule type" value="Genomic_DNA"/>
</dbReference>
<evidence type="ECO:0000259" key="1">
    <source>
        <dbReference type="Pfam" id="PF18228"/>
    </source>
</evidence>
<evidence type="ECO:0000313" key="2">
    <source>
        <dbReference type="EMBL" id="MBV5095108.1"/>
    </source>
</evidence>
<comment type="caution">
    <text evidence="2">The sequence shown here is derived from an EMBL/GenBank/DDBJ whole genome shotgun (WGS) entry which is preliminary data.</text>
</comment>
<dbReference type="Proteomes" id="UP000746420">
    <property type="component" value="Unassembled WGS sequence"/>
</dbReference>
<protein>
    <recommendedName>
        <fullName evidence="1">CdiI C-terminal domain-containing protein</fullName>
    </recommendedName>
</protein>
<dbReference type="InterPro" id="IPR053755">
    <property type="entry name" value="CDI_immunity_sf"/>
</dbReference>
<accession>A0A949Q6Z4</accession>
<dbReference type="InterPro" id="IPR040509">
    <property type="entry name" value="CdiI_C"/>
</dbReference>
<gene>
    <name evidence="2" type="ORF">JZ788_04985</name>
</gene>